<comment type="caution">
    <text evidence="4">The sequence shown here is derived from an EMBL/GenBank/DDBJ whole genome shotgun (WGS) entry which is preliminary data.</text>
</comment>
<dbReference type="InterPro" id="IPR041698">
    <property type="entry name" value="Methyltransf_25"/>
</dbReference>
<keyword evidence="5" id="KW-1185">Reference proteome</keyword>
<dbReference type="PANTHER" id="PTHR44942">
    <property type="entry name" value="METHYLTRANSF_11 DOMAIN-CONTAINING PROTEIN"/>
    <property type="match status" value="1"/>
</dbReference>
<sequence>MDLGFRGEIADFYHRYRRGYPEAVIDTLVDAFGLTKDDVVVDLGCGTGQLTLPIAGRVRAVAGVDPEPDMLRRARRAADEQGVTNASWTIGTDTDLPALGALLGHRAVGAVTIGQALHWMDHDRLFRTLVPLVRPGGGVAVVANGTPLWLQDTAWSQALRGCLEQWLGHGLTQTCGTDDATRRRYGAALAAAGFEPVEADLDYTGDLDLDRIVGGLYSTFSVDRLPTPEERPRFTELIRQAIERHAPYTEHVRVRMLIGRTETP</sequence>
<evidence type="ECO:0000256" key="2">
    <source>
        <dbReference type="ARBA" id="ARBA00022679"/>
    </source>
</evidence>
<proteinExistence type="predicted"/>
<feature type="domain" description="Methyltransferase" evidence="3">
    <location>
        <begin position="40"/>
        <end position="137"/>
    </location>
</feature>
<evidence type="ECO:0000313" key="4">
    <source>
        <dbReference type="EMBL" id="MDP9848768.1"/>
    </source>
</evidence>
<dbReference type="GO" id="GO:0032259">
    <property type="term" value="P:methylation"/>
    <property type="evidence" value="ECO:0007669"/>
    <property type="project" value="UniProtKB-KW"/>
</dbReference>
<dbReference type="InterPro" id="IPR029063">
    <property type="entry name" value="SAM-dependent_MTases_sf"/>
</dbReference>
<reference evidence="4 5" key="1">
    <citation type="submission" date="2023-07" db="EMBL/GenBank/DDBJ databases">
        <title>Sequencing the genomes of 1000 actinobacteria strains.</title>
        <authorList>
            <person name="Klenk H.-P."/>
        </authorList>
    </citation>
    <scope>NUCLEOTIDE SEQUENCE [LARGE SCALE GENOMIC DNA]</scope>
    <source>
        <strain evidence="4 5">DSM 46740</strain>
    </source>
</reference>
<dbReference type="EMBL" id="JAUSQU010000001">
    <property type="protein sequence ID" value="MDP9848768.1"/>
    <property type="molecule type" value="Genomic_DNA"/>
</dbReference>
<dbReference type="InterPro" id="IPR051052">
    <property type="entry name" value="Diverse_substrate_MTase"/>
</dbReference>
<gene>
    <name evidence="4" type="ORF">J2853_007979</name>
</gene>
<name>A0ABT9QPS3_9ACTN</name>
<accession>A0ABT9QPS3</accession>
<keyword evidence="2" id="KW-0808">Transferase</keyword>
<dbReference type="GO" id="GO:0008168">
    <property type="term" value="F:methyltransferase activity"/>
    <property type="evidence" value="ECO:0007669"/>
    <property type="project" value="UniProtKB-KW"/>
</dbReference>
<dbReference type="PANTHER" id="PTHR44942:SF4">
    <property type="entry name" value="METHYLTRANSFERASE TYPE 11 DOMAIN-CONTAINING PROTEIN"/>
    <property type="match status" value="1"/>
</dbReference>
<organism evidence="4 5">
    <name type="scientific">Streptosporangium lutulentum</name>
    <dbReference type="NCBI Taxonomy" id="1461250"/>
    <lineage>
        <taxon>Bacteria</taxon>
        <taxon>Bacillati</taxon>
        <taxon>Actinomycetota</taxon>
        <taxon>Actinomycetes</taxon>
        <taxon>Streptosporangiales</taxon>
        <taxon>Streptosporangiaceae</taxon>
        <taxon>Streptosporangium</taxon>
    </lineage>
</organism>
<dbReference type="RefSeq" id="WP_307566263.1">
    <property type="nucleotide sequence ID" value="NZ_JAUSQU010000001.1"/>
</dbReference>
<dbReference type="Gene3D" id="3.40.50.150">
    <property type="entry name" value="Vaccinia Virus protein VP39"/>
    <property type="match status" value="1"/>
</dbReference>
<dbReference type="CDD" id="cd02440">
    <property type="entry name" value="AdoMet_MTases"/>
    <property type="match status" value="1"/>
</dbReference>
<evidence type="ECO:0000313" key="5">
    <source>
        <dbReference type="Proteomes" id="UP001225356"/>
    </source>
</evidence>
<evidence type="ECO:0000259" key="3">
    <source>
        <dbReference type="Pfam" id="PF13649"/>
    </source>
</evidence>
<keyword evidence="1 4" id="KW-0489">Methyltransferase</keyword>
<dbReference type="Proteomes" id="UP001225356">
    <property type="component" value="Unassembled WGS sequence"/>
</dbReference>
<dbReference type="Pfam" id="PF13649">
    <property type="entry name" value="Methyltransf_25"/>
    <property type="match status" value="1"/>
</dbReference>
<evidence type="ECO:0000256" key="1">
    <source>
        <dbReference type="ARBA" id="ARBA00022603"/>
    </source>
</evidence>
<protein>
    <submittedName>
        <fullName evidence="4">SAM-dependent methyltransferase</fullName>
    </submittedName>
</protein>
<dbReference type="SUPFAM" id="SSF53335">
    <property type="entry name" value="S-adenosyl-L-methionine-dependent methyltransferases"/>
    <property type="match status" value="1"/>
</dbReference>